<dbReference type="Proteomes" id="UP000799421">
    <property type="component" value="Unassembled WGS sequence"/>
</dbReference>
<dbReference type="AlphaFoldDB" id="A0A6A7BVL2"/>
<evidence type="ECO:0000313" key="2">
    <source>
        <dbReference type="Proteomes" id="UP000799421"/>
    </source>
</evidence>
<dbReference type="InterPro" id="IPR043502">
    <property type="entry name" value="DNA/RNA_pol_sf"/>
</dbReference>
<sequence length="87" mass="9934">AIDTWAHPHTIRSFLGFKNFYRQFIPNYAEVVLAVERLAEAGSKEKHRTKNQRAVEVFVLKPGQKRVRTTARGLSKDIGHTIIVYVG</sequence>
<evidence type="ECO:0000313" key="1">
    <source>
        <dbReference type="EMBL" id="KAF2859250.1"/>
    </source>
</evidence>
<reference evidence="1" key="1">
    <citation type="journal article" date="2020" name="Stud. Mycol.">
        <title>101 Dothideomycetes genomes: a test case for predicting lifestyles and emergence of pathogens.</title>
        <authorList>
            <person name="Haridas S."/>
            <person name="Albert R."/>
            <person name="Binder M."/>
            <person name="Bloem J."/>
            <person name="Labutti K."/>
            <person name="Salamov A."/>
            <person name="Andreopoulos B."/>
            <person name="Baker S."/>
            <person name="Barry K."/>
            <person name="Bills G."/>
            <person name="Bluhm B."/>
            <person name="Cannon C."/>
            <person name="Castanera R."/>
            <person name="Culley D."/>
            <person name="Daum C."/>
            <person name="Ezra D."/>
            <person name="Gonzalez J."/>
            <person name="Henrissat B."/>
            <person name="Kuo A."/>
            <person name="Liang C."/>
            <person name="Lipzen A."/>
            <person name="Lutzoni F."/>
            <person name="Magnuson J."/>
            <person name="Mondo S."/>
            <person name="Nolan M."/>
            <person name="Ohm R."/>
            <person name="Pangilinan J."/>
            <person name="Park H.-J."/>
            <person name="Ramirez L."/>
            <person name="Alfaro M."/>
            <person name="Sun H."/>
            <person name="Tritt A."/>
            <person name="Yoshinaga Y."/>
            <person name="Zwiers L.-H."/>
            <person name="Turgeon B."/>
            <person name="Goodwin S."/>
            <person name="Spatafora J."/>
            <person name="Crous P."/>
            <person name="Grigoriev I."/>
        </authorList>
    </citation>
    <scope>NUCLEOTIDE SEQUENCE</scope>
    <source>
        <strain evidence="1">CBS 480.64</strain>
    </source>
</reference>
<protein>
    <submittedName>
        <fullName evidence="1">Uncharacterized protein</fullName>
    </submittedName>
</protein>
<organism evidence="1 2">
    <name type="scientific">Piedraia hortae CBS 480.64</name>
    <dbReference type="NCBI Taxonomy" id="1314780"/>
    <lineage>
        <taxon>Eukaryota</taxon>
        <taxon>Fungi</taxon>
        <taxon>Dikarya</taxon>
        <taxon>Ascomycota</taxon>
        <taxon>Pezizomycotina</taxon>
        <taxon>Dothideomycetes</taxon>
        <taxon>Dothideomycetidae</taxon>
        <taxon>Capnodiales</taxon>
        <taxon>Piedraiaceae</taxon>
        <taxon>Piedraia</taxon>
    </lineage>
</organism>
<dbReference type="OrthoDB" id="5599418at2759"/>
<feature type="non-terminal residue" evidence="1">
    <location>
        <position position="1"/>
    </location>
</feature>
<gene>
    <name evidence="1" type="ORF">K470DRAFT_219550</name>
</gene>
<keyword evidence="2" id="KW-1185">Reference proteome</keyword>
<dbReference type="SUPFAM" id="SSF56672">
    <property type="entry name" value="DNA/RNA polymerases"/>
    <property type="match status" value="1"/>
</dbReference>
<accession>A0A6A7BVL2</accession>
<dbReference type="Gene3D" id="3.30.70.270">
    <property type="match status" value="1"/>
</dbReference>
<dbReference type="InterPro" id="IPR043128">
    <property type="entry name" value="Rev_trsase/Diguanyl_cyclase"/>
</dbReference>
<dbReference type="EMBL" id="MU005995">
    <property type="protein sequence ID" value="KAF2859250.1"/>
    <property type="molecule type" value="Genomic_DNA"/>
</dbReference>
<name>A0A6A7BVL2_9PEZI</name>
<proteinExistence type="predicted"/>